<dbReference type="Pfam" id="PF01612">
    <property type="entry name" value="DNA_pol_A_exo1"/>
    <property type="match status" value="2"/>
</dbReference>
<keyword evidence="4" id="KW-0548">Nucleotidyltransferase</keyword>
<dbReference type="PROSITE" id="PS51199">
    <property type="entry name" value="SF4_HELICASE"/>
    <property type="match status" value="1"/>
</dbReference>
<dbReference type="InterPro" id="IPR034154">
    <property type="entry name" value="TOPRIM_DnaG/twinkle"/>
</dbReference>
<keyword evidence="2" id="KW-1133">Transmembrane helix</keyword>
<feature type="compositionally biased region" description="Basic and acidic residues" evidence="1">
    <location>
        <begin position="957"/>
        <end position="971"/>
    </location>
</feature>
<feature type="compositionally biased region" description="Basic residues" evidence="1">
    <location>
        <begin position="606"/>
        <end position="616"/>
    </location>
</feature>
<dbReference type="PANTHER" id="PTHR12873">
    <property type="entry name" value="T7-LIKE MITOCHONDRIAL DNA HELICASE"/>
    <property type="match status" value="1"/>
</dbReference>
<feature type="compositionally biased region" description="Low complexity" evidence="1">
    <location>
        <begin position="1988"/>
        <end position="2003"/>
    </location>
</feature>
<dbReference type="InterPro" id="IPR027032">
    <property type="entry name" value="Twinkle-like"/>
</dbReference>
<dbReference type="EMBL" id="AHZU02000019">
    <property type="protein sequence ID" value="KFG49427.1"/>
    <property type="molecule type" value="Genomic_DNA"/>
</dbReference>
<dbReference type="InterPro" id="IPR007694">
    <property type="entry name" value="DNA_helicase_DnaB-like_C"/>
</dbReference>
<feature type="region of interest" description="Disordered" evidence="1">
    <location>
        <begin position="129"/>
        <end position="231"/>
    </location>
</feature>
<dbReference type="Gene3D" id="3.40.50.300">
    <property type="entry name" value="P-loop containing nucleotide triphosphate hydrolases"/>
    <property type="match status" value="1"/>
</dbReference>
<dbReference type="GO" id="GO:0043139">
    <property type="term" value="F:5'-3' DNA helicase activity"/>
    <property type="evidence" value="ECO:0007669"/>
    <property type="project" value="InterPro"/>
</dbReference>
<dbReference type="EC" id="2.7.7.7" evidence="4"/>
<dbReference type="SUPFAM" id="SSF52540">
    <property type="entry name" value="P-loop containing nucleoside triphosphate hydrolases"/>
    <property type="match status" value="1"/>
</dbReference>
<feature type="compositionally biased region" description="Low complexity" evidence="1">
    <location>
        <begin position="558"/>
        <end position="568"/>
    </location>
</feature>
<gene>
    <name evidence="4" type="ORF">TGDOM2_261850</name>
</gene>
<dbReference type="Gene3D" id="1.20.1060.10">
    <property type="entry name" value="Taq DNA Polymerase, Chain T, domain 4"/>
    <property type="match status" value="1"/>
</dbReference>
<feature type="region of interest" description="Disordered" evidence="1">
    <location>
        <begin position="592"/>
        <end position="640"/>
    </location>
</feature>
<feature type="compositionally biased region" description="Basic and acidic residues" evidence="1">
    <location>
        <begin position="916"/>
        <end position="929"/>
    </location>
</feature>
<feature type="region of interest" description="Disordered" evidence="1">
    <location>
        <begin position="1377"/>
        <end position="1500"/>
    </location>
</feature>
<dbReference type="SMART" id="SM00482">
    <property type="entry name" value="POLAc"/>
    <property type="match status" value="1"/>
</dbReference>
<dbReference type="Pfam" id="PF13481">
    <property type="entry name" value="AAA_25"/>
    <property type="match status" value="1"/>
</dbReference>
<feature type="domain" description="SF4 helicase" evidence="3">
    <location>
        <begin position="1022"/>
        <end position="1302"/>
    </location>
</feature>
<feature type="compositionally biased region" description="Low complexity" evidence="1">
    <location>
        <begin position="1234"/>
        <end position="1243"/>
    </location>
</feature>
<dbReference type="SUPFAM" id="SSF56731">
    <property type="entry name" value="DNA primase core"/>
    <property type="match status" value="1"/>
</dbReference>
<dbReference type="Proteomes" id="UP000028837">
    <property type="component" value="Unassembled WGS sequence"/>
</dbReference>
<feature type="region of interest" description="Disordered" evidence="1">
    <location>
        <begin position="1230"/>
        <end position="1263"/>
    </location>
</feature>
<evidence type="ECO:0000313" key="4">
    <source>
        <dbReference type="EMBL" id="KFG49427.1"/>
    </source>
</evidence>
<dbReference type="InterPro" id="IPR012337">
    <property type="entry name" value="RNaseH-like_sf"/>
</dbReference>
<feature type="region of interest" description="Disordered" evidence="1">
    <location>
        <begin position="1515"/>
        <end position="1539"/>
    </location>
</feature>
<feature type="region of interest" description="Disordered" evidence="1">
    <location>
        <begin position="1792"/>
        <end position="1863"/>
    </location>
</feature>
<dbReference type="Pfam" id="PF00476">
    <property type="entry name" value="DNA_pol_A"/>
    <property type="match status" value="1"/>
</dbReference>
<dbReference type="InterPro" id="IPR002562">
    <property type="entry name" value="3'-5'_exonuclease_dom"/>
</dbReference>
<feature type="compositionally biased region" description="Polar residues" evidence="1">
    <location>
        <begin position="1435"/>
        <end position="1448"/>
    </location>
</feature>
<dbReference type="Gene3D" id="3.40.1360.10">
    <property type="match status" value="1"/>
</dbReference>
<feature type="compositionally biased region" description="Low complexity" evidence="1">
    <location>
        <begin position="1485"/>
        <end position="1499"/>
    </location>
</feature>
<feature type="compositionally biased region" description="Pro residues" evidence="1">
    <location>
        <begin position="81"/>
        <end position="90"/>
    </location>
</feature>
<dbReference type="CDD" id="cd01122">
    <property type="entry name" value="Twinkle_C"/>
    <property type="match status" value="1"/>
</dbReference>
<feature type="compositionally biased region" description="Low complexity" evidence="1">
    <location>
        <begin position="91"/>
        <end position="100"/>
    </location>
</feature>
<feature type="compositionally biased region" description="Low complexity" evidence="1">
    <location>
        <begin position="1634"/>
        <end position="1645"/>
    </location>
</feature>
<keyword evidence="4" id="KW-0547">Nucleotide-binding</keyword>
<feature type="compositionally biased region" description="Polar residues" evidence="1">
    <location>
        <begin position="1377"/>
        <end position="1388"/>
    </location>
</feature>
<feature type="region of interest" description="Disordered" evidence="1">
    <location>
        <begin position="273"/>
        <end position="304"/>
    </location>
</feature>
<dbReference type="InterPro" id="IPR036397">
    <property type="entry name" value="RNaseH_sf"/>
</dbReference>
<dbReference type="Pfam" id="PF13155">
    <property type="entry name" value="Toprim_2"/>
    <property type="match status" value="1"/>
</dbReference>
<feature type="compositionally biased region" description="Basic and acidic residues" evidence="1">
    <location>
        <begin position="592"/>
        <end position="601"/>
    </location>
</feature>
<keyword evidence="2" id="KW-0472">Membrane</keyword>
<dbReference type="CDD" id="cd01029">
    <property type="entry name" value="TOPRIM_primases"/>
    <property type="match status" value="1"/>
</dbReference>
<feature type="compositionally biased region" description="Basic and acidic residues" evidence="1">
    <location>
        <begin position="1648"/>
        <end position="1670"/>
    </location>
</feature>
<feature type="compositionally biased region" description="Basic and acidic residues" evidence="1">
    <location>
        <begin position="629"/>
        <end position="640"/>
    </location>
</feature>
<name>A0A086KYF9_TOXGO</name>
<dbReference type="CDD" id="cd08639">
    <property type="entry name" value="DNA_pol_A_Aquificae_like"/>
    <property type="match status" value="1"/>
</dbReference>
<keyword evidence="4" id="KW-0378">Hydrolase</keyword>
<dbReference type="PANTHER" id="PTHR12873:SF0">
    <property type="entry name" value="TWINKLE MTDNA HELICASE"/>
    <property type="match status" value="1"/>
</dbReference>
<accession>A0A086KYF9</accession>
<dbReference type="Gene3D" id="3.30.70.370">
    <property type="match status" value="1"/>
</dbReference>
<dbReference type="SUPFAM" id="SSF53098">
    <property type="entry name" value="Ribonuclease H-like"/>
    <property type="match status" value="2"/>
</dbReference>
<dbReference type="InterPro" id="IPR027417">
    <property type="entry name" value="P-loop_NTPase"/>
</dbReference>
<feature type="compositionally biased region" description="Low complexity" evidence="1">
    <location>
        <begin position="1454"/>
        <end position="1469"/>
    </location>
</feature>
<protein>
    <submittedName>
        <fullName evidence="4">Putative helicase</fullName>
        <ecNumber evidence="4">2.7.7.7</ecNumber>
    </submittedName>
</protein>
<evidence type="ECO:0000313" key="5">
    <source>
        <dbReference type="Proteomes" id="UP000028837"/>
    </source>
</evidence>
<feature type="compositionally biased region" description="Basic and acidic residues" evidence="1">
    <location>
        <begin position="2008"/>
        <end position="2017"/>
    </location>
</feature>
<dbReference type="InterPro" id="IPR002298">
    <property type="entry name" value="DNA_polymerase_A"/>
</dbReference>
<feature type="compositionally biased region" description="Basic and acidic residues" evidence="1">
    <location>
        <begin position="204"/>
        <end position="222"/>
    </location>
</feature>
<feature type="compositionally biased region" description="Basic and acidic residues" evidence="1">
    <location>
        <begin position="135"/>
        <end position="148"/>
    </location>
</feature>
<keyword evidence="4" id="KW-0808">Transferase</keyword>
<feature type="region of interest" description="Disordered" evidence="1">
    <location>
        <begin position="899"/>
        <end position="980"/>
    </location>
</feature>
<dbReference type="PRINTS" id="PR00868">
    <property type="entry name" value="DNAPOLI"/>
</dbReference>
<dbReference type="OrthoDB" id="275278at2759"/>
<dbReference type="GO" id="GO:0008408">
    <property type="term" value="F:3'-5' exonuclease activity"/>
    <property type="evidence" value="ECO:0007669"/>
    <property type="project" value="InterPro"/>
</dbReference>
<feature type="region of interest" description="Disordered" evidence="1">
    <location>
        <begin position="1978"/>
        <end position="2034"/>
    </location>
</feature>
<keyword evidence="4" id="KW-0067">ATP-binding</keyword>
<keyword evidence="2" id="KW-0812">Transmembrane</keyword>
<dbReference type="Gene3D" id="1.10.150.20">
    <property type="entry name" value="5' to 3' exonuclease, C-terminal subdomain"/>
    <property type="match status" value="1"/>
</dbReference>
<feature type="transmembrane region" description="Helical" evidence="2">
    <location>
        <begin position="37"/>
        <end position="59"/>
    </location>
</feature>
<evidence type="ECO:0000256" key="2">
    <source>
        <dbReference type="SAM" id="Phobius"/>
    </source>
</evidence>
<feature type="region of interest" description="Disordered" evidence="1">
    <location>
        <begin position="358"/>
        <end position="379"/>
    </location>
</feature>
<feature type="region of interest" description="Disordered" evidence="1">
    <location>
        <begin position="80"/>
        <end position="100"/>
    </location>
</feature>
<dbReference type="InterPro" id="IPR001098">
    <property type="entry name" value="DNA-dir_DNA_pol_A_palm_dom"/>
</dbReference>
<feature type="compositionally biased region" description="Basic and acidic residues" evidence="1">
    <location>
        <begin position="1612"/>
        <end position="1628"/>
    </location>
</feature>
<feature type="compositionally biased region" description="Basic and acidic residues" evidence="1">
    <location>
        <begin position="1792"/>
        <end position="1817"/>
    </location>
</feature>
<dbReference type="Gene3D" id="3.30.420.10">
    <property type="entry name" value="Ribonuclease H-like superfamily/Ribonuclease H"/>
    <property type="match status" value="2"/>
</dbReference>
<feature type="compositionally biased region" description="Low complexity" evidence="1">
    <location>
        <begin position="1420"/>
        <end position="1434"/>
    </location>
</feature>
<feature type="compositionally biased region" description="Low complexity" evidence="1">
    <location>
        <begin position="1515"/>
        <end position="1533"/>
    </location>
</feature>
<dbReference type="VEuPathDB" id="ToxoDB:TGDOM2_261850"/>
<feature type="region of interest" description="Disordered" evidence="1">
    <location>
        <begin position="1"/>
        <end position="28"/>
    </location>
</feature>
<sequence>MRPVEYRKKCGEMDGDSSFSSGETGEKFRRPHTPRIYLLDVRSFFFFPAVFFVVFSFVLSSSSPIFHGVSGLVLPDFQLSPRPPPHPPPASVRTSSADSSSSFPSRLSCFPLPGILTEAAVSAFKLPSSLSSDSSAKRDAHPRRDPLCKRLLPAVAVRGSPPPRRNTELSGRVSLSKSFPSVLESFSGKASPHSRRKRNTHPVADAKLRKKRNDEQEGDRRAAPPPFSTSASGSSVLFFLDSSQSSVLPLSAAADTKRPLLCSSSAVRFSAPFSPGPLSDAQPQSLKPGRHGSVGAPLLSSRAKPPRDQLHAALFFRPPLSSLPSLPPLPSHPPLPPLPPLPLGSPFSSSFLDSPSLSSVQSGLSGRTPSASPPCVCGSAPHSRARQEFSRSSTGVAAVNSPPSTFVSAHSTIHNAASVSEYLLRKRLEFIEHPSKFTLKFCPTCPDHKHRRDNLFKLEVFKNSGNCYCHRCGWKGSFFDLKTKLGDLKPQDIFAALHAASDGSLGCTYTPGPWAGVRGGLNGVGGAPRSGVLGSLGQGEFAGASSWGFDGSPESFAASRGASFSASRQTQPDGDRYTPRFEAFAENLERAAAHQDAETDRTQAGVKKKAQGRRKTGNATDKCGGSGSADKEETCQKKDDERDGCATSVLHYLTEKRGMTLETLRTYGVGCVTLYFPPLDATANGPPPKWERHNCVTFPWHSSSEAPDIPCEDRELAASFDSQASCGRPLSAGQRLRRSKGVSQPGEASDEDCAHSRKDASSAATLPVVRVKARSISEKSCMRLLPAGGQWGLFGAATVPADADTLVLTEGEFDAMSVFQQTKVPAVSVPMGAHSLPVQVLPFLERFKKIILWMDDDAAGREGAELFAAKLGIGRCHLVRSSLVFDSLLRARPLSPEHSALNESAGCARTKRKAKAGRENCGESEEKSRHPTNKQTETLRGSRSSPPDSAGEEDAPEAARSEESAKTDLPDLRGGPPKDANEALLRGFDLKLFLESATPVPHAQILTFRDLRNSVFDEVMNPGRVRGVPSVTLPAFTRLLGGLRRGELSVWTGGTGMGKTTILSQLSIDFCLQGVPTLWGSFEVNNVRLMKTMLRQFSGGEIDGDRARFDFFADKFAHLPLYFLKFHGSTHVDEVLDAMDYACYVLDVGHVVLDNLQFMLSGQARGHEVWDMQNSAIEKFRRFATVKNVHISIVVHPRKEDDDTPLGLSSVFGSVKSTQEADNVIILQRRRRTAAQAGSASSRTSRRGGGGLESSGVPPAGEGAHVTNYLELRKNRFSGELGNVPYVFNRNSLTIRELSPSHVDLEAEAALRASLHPPAVEKTISRNRKTFLDSGDASLHAEAAAGFSTLSEKLSNASDSISSGPVMAHAFDQLQRQRPEVSNATTLASVPISDRRGGVSGRSFSGGSSAFQVTSRHSAPPLSSTLLHPPSLSTEHLSSLTPKTSQAPANALHASPSTASVSAPSPSSPNLVHVPASSPSLPEGQSSPQQPFSSPQQPSWSLDLAAETSVRHTLNNAASSPSASLSSPSSATSGDRPAACVRPHSSFVLSPDSPMPLLRELAHALPLTEPVKMSGASRTKAAVFEDLRRILERHPSMKRIAAAVVADFERKKKDEVRKRAAKKNERAGRGGTGATASTDTGDSGSEAFHSEEERRSSGGETRFSDRGDLSRAFEDCPERGLNLAQETEEVPAVKFVPLEHVLTPAPELKRQDDGEVAGNDREGTFLHEEPHVHSDACRLMVAQPLEPPADYIRSDFILVDSACKMKQLAPFLYRLLENVHPDDARYSAERLQDARMHRSREERTGSADCASRGDAECGARVGSGFPSSSEGREGSTAAQTGGETARRQGESGGAAGDDDGSDEREVRLSMGVDVETTGLDPFSARIRLLQLALPDFPALLFDLFALPVSSPALRPVRLLLASPRIRKVFHNGQFDLCFLAAAGLADRDATRQEVFTEAQDAPESQSRPHFPTAVSADSRLKNAEKQGPADAAPARGDGVDAPGVSPPERAREARREQGTVPGSEAGSDQPTAHAGPLLDAAVLGARPAEVGDLQSDGGVFVSGPLFDTLIAAKVVEAGVMRTGFKLLQVVERFLGVLMDKRMQASDWSSPHLSQEQLLYAARDAAVLLPLQQRLQQKLEAFDLQEVMDVEMRCLRPVVAMELNGMQIDHARWKELEAHLRREEEKARQRLAAELHVDENTVNFNSQKQMLDALRAIGIPAPPPDRPESRTRGSRFSFSELPLGFDKNAAEVEDQLLKDTSDGTLARLSQFPAVQALRDYRKAAKAITTFVDKLPEHINSVTGKIHCSLHQCGAGSGRFSCDSPNLQQIPRERRFRACFVPSKTVAGRPGKFIIADFSQIELRIAADLACDERMIEAYRKGEDLHRLTASLILNKPPSLLSKADRQLAKAVNFGLIYGMSADRFRGYASSAYGVEMSLQEARDFHAKYFSSYPGITRWHRRQKAEQPRETRTRAGRRALFEYFAFTKSLNYPIQGTSADITKESLVQLQHKLAPLGGRLVMCVHDEIIAEVPEEKAEEGLRVLIDTMEAAGNKYLRFVPCVAEGAIADSWADKP</sequence>
<evidence type="ECO:0000256" key="1">
    <source>
        <dbReference type="SAM" id="MobiDB-lite"/>
    </source>
</evidence>
<dbReference type="GO" id="GO:0003887">
    <property type="term" value="F:DNA-directed DNA polymerase activity"/>
    <property type="evidence" value="ECO:0007669"/>
    <property type="project" value="UniProtKB-EC"/>
</dbReference>
<keyword evidence="4" id="KW-0347">Helicase</keyword>
<proteinExistence type="predicted"/>
<feature type="compositionally biased region" description="Basic and acidic residues" evidence="1">
    <location>
        <begin position="1"/>
        <end position="12"/>
    </location>
</feature>
<comment type="caution">
    <text evidence="4">The sequence shown here is derived from an EMBL/GenBank/DDBJ whole genome shotgun (WGS) entry which is preliminary data.</text>
</comment>
<dbReference type="GO" id="GO:0003697">
    <property type="term" value="F:single-stranded DNA binding"/>
    <property type="evidence" value="ECO:0007669"/>
    <property type="project" value="InterPro"/>
</dbReference>
<dbReference type="InterPro" id="IPR043502">
    <property type="entry name" value="DNA/RNA_pol_sf"/>
</dbReference>
<dbReference type="SUPFAM" id="SSF56672">
    <property type="entry name" value="DNA/RNA polymerases"/>
    <property type="match status" value="1"/>
</dbReference>
<feature type="compositionally biased region" description="Polar residues" evidence="1">
    <location>
        <begin position="360"/>
        <end position="370"/>
    </location>
</feature>
<reference evidence="4 5" key="1">
    <citation type="submission" date="2014-02" db="EMBL/GenBank/DDBJ databases">
        <authorList>
            <person name="Sibley D."/>
            <person name="Venepally P."/>
            <person name="Karamycheva S."/>
            <person name="Hadjithomas M."/>
            <person name="Khan A."/>
            <person name="Brunk B."/>
            <person name="Roos D."/>
            <person name="Caler E."/>
            <person name="Lorenzi H."/>
        </authorList>
    </citation>
    <scope>NUCLEOTIDE SEQUENCE [LARGE SCALE GENOMIC DNA]</scope>
    <source>
        <strain evidence="4 5">GAB2-2007-GAL-DOM2</strain>
    </source>
</reference>
<dbReference type="GO" id="GO:0006261">
    <property type="term" value="P:DNA-templated DNA replication"/>
    <property type="evidence" value="ECO:0007669"/>
    <property type="project" value="InterPro"/>
</dbReference>
<feature type="compositionally biased region" description="Polar residues" evidence="1">
    <location>
        <begin position="933"/>
        <end position="947"/>
    </location>
</feature>
<evidence type="ECO:0000259" key="3">
    <source>
        <dbReference type="PROSITE" id="PS51199"/>
    </source>
</evidence>
<feature type="region of interest" description="Disordered" evidence="1">
    <location>
        <begin position="1612"/>
        <end position="1670"/>
    </location>
</feature>
<feature type="region of interest" description="Disordered" evidence="1">
    <location>
        <begin position="726"/>
        <end position="759"/>
    </location>
</feature>
<organism evidence="4 5">
    <name type="scientific">Toxoplasma gondii GAB2-2007-GAL-DOM2</name>
    <dbReference type="NCBI Taxonomy" id="1130820"/>
    <lineage>
        <taxon>Eukaryota</taxon>
        <taxon>Sar</taxon>
        <taxon>Alveolata</taxon>
        <taxon>Apicomplexa</taxon>
        <taxon>Conoidasida</taxon>
        <taxon>Coccidia</taxon>
        <taxon>Eucoccidiorida</taxon>
        <taxon>Eimeriorina</taxon>
        <taxon>Sarcocystidae</taxon>
        <taxon>Toxoplasma</taxon>
    </lineage>
</organism>
<dbReference type="GO" id="GO:0005524">
    <property type="term" value="F:ATP binding"/>
    <property type="evidence" value="ECO:0007669"/>
    <property type="project" value="InterPro"/>
</dbReference>
<feature type="region of interest" description="Disordered" evidence="1">
    <location>
        <begin position="558"/>
        <end position="577"/>
    </location>
</feature>